<accession>A0ABN8DW69</accession>
<protein>
    <recommendedName>
        <fullName evidence="3">YecA family protein</fullName>
    </recommendedName>
</protein>
<comment type="caution">
    <text evidence="1">The sequence shown here is derived from an EMBL/GenBank/DDBJ whole genome shotgun (WGS) entry which is preliminary data.</text>
</comment>
<keyword evidence="2" id="KW-1185">Reference proteome</keyword>
<dbReference type="NCBIfam" id="TIGR02292">
    <property type="entry name" value="ygfB_yecA"/>
    <property type="match status" value="1"/>
</dbReference>
<organism evidence="1 2">
    <name type="scientific">Vibrio stylophorae</name>
    <dbReference type="NCBI Taxonomy" id="659351"/>
    <lineage>
        <taxon>Bacteria</taxon>
        <taxon>Pseudomonadati</taxon>
        <taxon>Pseudomonadota</taxon>
        <taxon>Gammaproteobacteria</taxon>
        <taxon>Vibrionales</taxon>
        <taxon>Vibrionaceae</taxon>
        <taxon>Vibrio</taxon>
    </lineage>
</organism>
<dbReference type="Proteomes" id="UP000838672">
    <property type="component" value="Unassembled WGS sequence"/>
</dbReference>
<proteinExistence type="predicted"/>
<dbReference type="InterPro" id="IPR036255">
    <property type="entry name" value="YgfB-like_sf"/>
</dbReference>
<dbReference type="SUPFAM" id="SSF101327">
    <property type="entry name" value="YgfB-like"/>
    <property type="match status" value="1"/>
</dbReference>
<dbReference type="Pfam" id="PF03695">
    <property type="entry name" value="UPF0149"/>
    <property type="match status" value="1"/>
</dbReference>
<evidence type="ECO:0000313" key="2">
    <source>
        <dbReference type="Proteomes" id="UP000838672"/>
    </source>
</evidence>
<dbReference type="RefSeq" id="WP_237465195.1">
    <property type="nucleotide sequence ID" value="NZ_CAKLDI010000001.1"/>
</dbReference>
<dbReference type="Gene3D" id="1.20.120.740">
    <property type="entry name" value="YgfB uncharacterised protein family UPF0149, PF03695"/>
    <property type="match status" value="1"/>
</dbReference>
<dbReference type="InterPro" id="IPR011978">
    <property type="entry name" value="YgfB-like"/>
</dbReference>
<evidence type="ECO:0000313" key="1">
    <source>
        <dbReference type="EMBL" id="CAH0533009.1"/>
    </source>
</evidence>
<gene>
    <name evidence="1" type="ORF">VST7929_00860</name>
</gene>
<dbReference type="EMBL" id="CAKLDI010000001">
    <property type="protein sequence ID" value="CAH0533009.1"/>
    <property type="molecule type" value="Genomic_DNA"/>
</dbReference>
<name>A0ABN8DW69_9VIBR</name>
<evidence type="ECO:0008006" key="3">
    <source>
        <dbReference type="Google" id="ProtNLM"/>
    </source>
</evidence>
<reference evidence="1" key="1">
    <citation type="submission" date="2021-11" db="EMBL/GenBank/DDBJ databases">
        <authorList>
            <person name="Rodrigo-Torres L."/>
            <person name="Arahal R. D."/>
            <person name="Lucena T."/>
        </authorList>
    </citation>
    <scope>NUCLEOTIDE SEQUENCE</scope>
    <source>
        <strain evidence="1">CECT 7929</strain>
    </source>
</reference>
<sequence>MTTLSDFVQQPELQQQLLSESQIHGVITALACAPHPIDPQEWFSLLWGGEEQSPFTSSEALEQFANLIVQLWNENRATLLQGQWQWPESCALDEEALINDETQAFAEGFLQGWQICQDDWYNLIGESEATNQMVGGCLLAFSLFCEPQAAINELVSQGIENVDEQFHELFQSTPELLNGLTYLGQQLVDAAQDSDQ</sequence>